<proteinExistence type="predicted"/>
<dbReference type="Proteomes" id="UP000242287">
    <property type="component" value="Unassembled WGS sequence"/>
</dbReference>
<protein>
    <submittedName>
        <fullName evidence="3">Uncharacterized protein</fullName>
    </submittedName>
</protein>
<name>A0A2A9P1K2_9AGAR</name>
<keyword evidence="2" id="KW-0732">Signal</keyword>
<gene>
    <name evidence="3" type="ORF">AMATHDRAFT_44363</name>
</gene>
<dbReference type="EMBL" id="KZ301969">
    <property type="protein sequence ID" value="PFH54502.1"/>
    <property type="molecule type" value="Genomic_DNA"/>
</dbReference>
<feature type="chain" id="PRO_5012315325" evidence="2">
    <location>
        <begin position="19"/>
        <end position="172"/>
    </location>
</feature>
<accession>A0A2A9P1K2</accession>
<feature type="signal peptide" evidence="2">
    <location>
        <begin position="1"/>
        <end position="18"/>
    </location>
</feature>
<dbReference type="STRING" id="703135.A0A2A9P1K2"/>
<evidence type="ECO:0000313" key="4">
    <source>
        <dbReference type="Proteomes" id="UP000242287"/>
    </source>
</evidence>
<reference evidence="3 4" key="1">
    <citation type="submission" date="2014-02" db="EMBL/GenBank/DDBJ databases">
        <title>Transposable element dynamics among asymbiotic and ectomycorrhizal Amanita fungi.</title>
        <authorList>
            <consortium name="DOE Joint Genome Institute"/>
            <person name="Hess J."/>
            <person name="Skrede I."/>
            <person name="Wolfe B."/>
            <person name="LaButti K."/>
            <person name="Ohm R.A."/>
            <person name="Grigoriev I.V."/>
            <person name="Pringle A."/>
        </authorList>
    </citation>
    <scope>NUCLEOTIDE SEQUENCE [LARGE SCALE GENOMIC DNA]</scope>
    <source>
        <strain evidence="3 4">SKay4041</strain>
    </source>
</reference>
<feature type="region of interest" description="Disordered" evidence="1">
    <location>
        <begin position="82"/>
        <end position="115"/>
    </location>
</feature>
<evidence type="ECO:0000313" key="3">
    <source>
        <dbReference type="EMBL" id="PFH54502.1"/>
    </source>
</evidence>
<keyword evidence="4" id="KW-1185">Reference proteome</keyword>
<organism evidence="3 4">
    <name type="scientific">Amanita thiersii Skay4041</name>
    <dbReference type="NCBI Taxonomy" id="703135"/>
    <lineage>
        <taxon>Eukaryota</taxon>
        <taxon>Fungi</taxon>
        <taxon>Dikarya</taxon>
        <taxon>Basidiomycota</taxon>
        <taxon>Agaricomycotina</taxon>
        <taxon>Agaricomycetes</taxon>
        <taxon>Agaricomycetidae</taxon>
        <taxon>Agaricales</taxon>
        <taxon>Pluteineae</taxon>
        <taxon>Amanitaceae</taxon>
        <taxon>Amanita</taxon>
    </lineage>
</organism>
<dbReference type="OrthoDB" id="10642872at2759"/>
<dbReference type="AlphaFoldDB" id="A0A2A9P1K2"/>
<sequence>MFLFFLLPLLLFPSFVLSQQSQSLSSPPPSQSQSQSQSNPPPSGSSANPSITVFTSLQLTTGFGPGRVTTVGTNTVVITSTLPPPTASGNSTSNATASGNATSSTTTSNLPTFSGDFTGGGINGAAPVPGASGANGAMGPDDGYIAAATALRLNTLLVGLGGVLVGGALVVF</sequence>
<feature type="region of interest" description="Disordered" evidence="1">
    <location>
        <begin position="21"/>
        <end position="50"/>
    </location>
</feature>
<feature type="compositionally biased region" description="Low complexity" evidence="1">
    <location>
        <begin position="82"/>
        <end position="109"/>
    </location>
</feature>
<evidence type="ECO:0000256" key="2">
    <source>
        <dbReference type="SAM" id="SignalP"/>
    </source>
</evidence>
<evidence type="ECO:0000256" key="1">
    <source>
        <dbReference type="SAM" id="MobiDB-lite"/>
    </source>
</evidence>
<feature type="compositionally biased region" description="Low complexity" evidence="1">
    <location>
        <begin position="21"/>
        <end position="38"/>
    </location>
</feature>